<protein>
    <submittedName>
        <fullName evidence="1">Uncharacterized protein</fullName>
    </submittedName>
</protein>
<evidence type="ECO:0000313" key="2">
    <source>
        <dbReference type="Proteomes" id="UP000694892"/>
    </source>
</evidence>
<dbReference type="AlphaFoldDB" id="A0A974C3W1"/>
<proteinExistence type="predicted"/>
<reference evidence="2" key="1">
    <citation type="journal article" date="2016" name="Nature">
        <title>Genome evolution in the allotetraploid frog Xenopus laevis.</title>
        <authorList>
            <person name="Session A.M."/>
            <person name="Uno Y."/>
            <person name="Kwon T."/>
            <person name="Chapman J.A."/>
            <person name="Toyoda A."/>
            <person name="Takahashi S."/>
            <person name="Fukui A."/>
            <person name="Hikosaka A."/>
            <person name="Suzuki A."/>
            <person name="Kondo M."/>
            <person name="van Heeringen S.J."/>
            <person name="Quigley I."/>
            <person name="Heinz S."/>
            <person name="Ogino H."/>
            <person name="Ochi H."/>
            <person name="Hellsten U."/>
            <person name="Lyons J.B."/>
            <person name="Simakov O."/>
            <person name="Putnam N."/>
            <person name="Stites J."/>
            <person name="Kuroki Y."/>
            <person name="Tanaka T."/>
            <person name="Michiue T."/>
            <person name="Watanabe M."/>
            <person name="Bogdanovic O."/>
            <person name="Lister R."/>
            <person name="Georgiou G."/>
            <person name="Paranjpe S.S."/>
            <person name="van Kruijsbergen I."/>
            <person name="Shu S."/>
            <person name="Carlson J."/>
            <person name="Kinoshita T."/>
            <person name="Ohta Y."/>
            <person name="Mawaribuchi S."/>
            <person name="Jenkins J."/>
            <person name="Grimwood J."/>
            <person name="Schmutz J."/>
            <person name="Mitros T."/>
            <person name="Mozaffari S.V."/>
            <person name="Suzuki Y."/>
            <person name="Haramoto Y."/>
            <person name="Yamamoto T.S."/>
            <person name="Takagi C."/>
            <person name="Heald R."/>
            <person name="Miller K."/>
            <person name="Haudenschild C."/>
            <person name="Kitzman J."/>
            <person name="Nakayama T."/>
            <person name="Izutsu Y."/>
            <person name="Robert J."/>
            <person name="Fortriede J."/>
            <person name="Burns K."/>
            <person name="Lotay V."/>
            <person name="Karimi K."/>
            <person name="Yasuoka Y."/>
            <person name="Dichmann D.S."/>
            <person name="Flajnik M.F."/>
            <person name="Houston D.W."/>
            <person name="Shendure J."/>
            <person name="DuPasquier L."/>
            <person name="Vize P.D."/>
            <person name="Zorn A.M."/>
            <person name="Ito M."/>
            <person name="Marcotte E.M."/>
            <person name="Wallingford J.B."/>
            <person name="Ito Y."/>
            <person name="Asashima M."/>
            <person name="Ueno N."/>
            <person name="Matsuda Y."/>
            <person name="Veenstra G.J."/>
            <person name="Fujiyama A."/>
            <person name="Harland R.M."/>
            <person name="Taira M."/>
            <person name="Rokhsar D.S."/>
        </authorList>
    </citation>
    <scope>NUCLEOTIDE SEQUENCE [LARGE SCALE GENOMIC DNA]</scope>
    <source>
        <strain evidence="2">J</strain>
    </source>
</reference>
<sequence>MPSDFRSQALKWRHSLYTHAKTSPSTPSVLLVAASASYKWHTAAETCWGCLISLKA</sequence>
<gene>
    <name evidence="1" type="ORF">XELAEV_18042309mg</name>
</gene>
<dbReference type="EMBL" id="CM004481">
    <property type="protein sequence ID" value="OCT66054.1"/>
    <property type="molecule type" value="Genomic_DNA"/>
</dbReference>
<accession>A0A974C3W1</accession>
<organism evidence="1 2">
    <name type="scientific">Xenopus laevis</name>
    <name type="common">African clawed frog</name>
    <dbReference type="NCBI Taxonomy" id="8355"/>
    <lineage>
        <taxon>Eukaryota</taxon>
        <taxon>Metazoa</taxon>
        <taxon>Chordata</taxon>
        <taxon>Craniata</taxon>
        <taxon>Vertebrata</taxon>
        <taxon>Euteleostomi</taxon>
        <taxon>Amphibia</taxon>
        <taxon>Batrachia</taxon>
        <taxon>Anura</taxon>
        <taxon>Pipoidea</taxon>
        <taxon>Pipidae</taxon>
        <taxon>Xenopodinae</taxon>
        <taxon>Xenopus</taxon>
        <taxon>Xenopus</taxon>
    </lineage>
</organism>
<name>A0A974C3W1_XENLA</name>
<dbReference type="Proteomes" id="UP000694892">
    <property type="component" value="Chromosome 8S"/>
</dbReference>
<evidence type="ECO:0000313" key="1">
    <source>
        <dbReference type="EMBL" id="OCT66054.1"/>
    </source>
</evidence>